<evidence type="ECO:0000313" key="2">
    <source>
        <dbReference type="EMBL" id="TID27823.1"/>
    </source>
</evidence>
<dbReference type="Proteomes" id="UP000298493">
    <property type="component" value="Unassembled WGS sequence"/>
</dbReference>
<comment type="caution">
    <text evidence="2">The sequence shown here is derived from an EMBL/GenBank/DDBJ whole genome shotgun (WGS) entry which is preliminary data.</text>
</comment>
<keyword evidence="3" id="KW-1185">Reference proteome</keyword>
<dbReference type="EMBL" id="SNSC02000001">
    <property type="protein sequence ID" value="TID27823.1"/>
    <property type="molecule type" value="Genomic_DNA"/>
</dbReference>
<protein>
    <submittedName>
        <fullName evidence="2">Uncharacterized protein</fullName>
    </submittedName>
</protein>
<evidence type="ECO:0000313" key="3">
    <source>
        <dbReference type="Proteomes" id="UP000298493"/>
    </source>
</evidence>
<reference evidence="2 3" key="1">
    <citation type="submission" date="2019-04" db="EMBL/GenBank/DDBJ databases">
        <title>High contiguity whole genome sequence and gene annotation resource for two Venturia nashicola isolates.</title>
        <authorList>
            <person name="Prokchorchik M."/>
            <person name="Won K."/>
            <person name="Lee Y."/>
            <person name="Choi E.D."/>
            <person name="Segonzac C."/>
            <person name="Sohn K.H."/>
        </authorList>
    </citation>
    <scope>NUCLEOTIDE SEQUENCE [LARGE SCALE GENOMIC DNA]</scope>
    <source>
        <strain evidence="2 3">PRI2</strain>
    </source>
</reference>
<gene>
    <name evidence="2" type="ORF">E6O75_ATG00590</name>
</gene>
<proteinExistence type="predicted"/>
<feature type="signal peptide" evidence="1">
    <location>
        <begin position="1"/>
        <end position="21"/>
    </location>
</feature>
<dbReference type="AlphaFoldDB" id="A0A4Z1PFV1"/>
<feature type="chain" id="PRO_5021403286" evidence="1">
    <location>
        <begin position="22"/>
        <end position="126"/>
    </location>
</feature>
<evidence type="ECO:0000256" key="1">
    <source>
        <dbReference type="SAM" id="SignalP"/>
    </source>
</evidence>
<accession>A0A4Z1PFV1</accession>
<organism evidence="2 3">
    <name type="scientific">Venturia nashicola</name>
    <dbReference type="NCBI Taxonomy" id="86259"/>
    <lineage>
        <taxon>Eukaryota</taxon>
        <taxon>Fungi</taxon>
        <taxon>Dikarya</taxon>
        <taxon>Ascomycota</taxon>
        <taxon>Pezizomycotina</taxon>
        <taxon>Dothideomycetes</taxon>
        <taxon>Pleosporomycetidae</taxon>
        <taxon>Venturiales</taxon>
        <taxon>Venturiaceae</taxon>
        <taxon>Venturia</taxon>
    </lineage>
</organism>
<keyword evidence="1" id="KW-0732">Signal</keyword>
<name>A0A4Z1PFV1_9PEZI</name>
<sequence>MQFSTLLALFSAAALTSASSAQPSVAPSHVPRAVVAETKQKNVFEARAGPAFILVCCNPKNNDKYHMKPTGECCYNVGGAANYEFVDASCGMGYVVGKFSDCCKAKGREVGTPDWQACTPGARKSG</sequence>